<dbReference type="Gene3D" id="2.170.130.10">
    <property type="entry name" value="TonB-dependent receptor, plug domain"/>
    <property type="match status" value="1"/>
</dbReference>
<dbReference type="InterPro" id="IPR037066">
    <property type="entry name" value="Plug_dom_sf"/>
</dbReference>
<evidence type="ECO:0000256" key="13">
    <source>
        <dbReference type="SAM" id="SignalP"/>
    </source>
</evidence>
<comment type="subcellular location">
    <subcellularLocation>
        <location evidence="1 11">Cell outer membrane</location>
        <topology evidence="1 11">Multi-pass membrane protein</topology>
    </subcellularLocation>
</comment>
<dbReference type="InterPro" id="IPR012910">
    <property type="entry name" value="Plug_dom"/>
</dbReference>
<feature type="chain" id="PRO_5016149438" evidence="13">
    <location>
        <begin position="38"/>
        <end position="814"/>
    </location>
</feature>
<evidence type="ECO:0000256" key="6">
    <source>
        <dbReference type="ARBA" id="ARBA00023004"/>
    </source>
</evidence>
<evidence type="ECO:0000259" key="14">
    <source>
        <dbReference type="Pfam" id="PF00593"/>
    </source>
</evidence>
<feature type="domain" description="TonB-dependent receptor-like beta-barrel" evidence="14">
    <location>
        <begin position="351"/>
        <end position="777"/>
    </location>
</feature>
<dbReference type="EMBL" id="QFQI01000008">
    <property type="protein sequence ID" value="PZQ59662.1"/>
    <property type="molecule type" value="Genomic_DNA"/>
</dbReference>
<comment type="similarity">
    <text evidence="11 12">Belongs to the TonB-dependent receptor family.</text>
</comment>
<sequence>MRRHRRGLMKRTACLLRIRCGTALSSAALFAATGAAAQNVPAPAVDAAAPVAATDQAQAAAPEQATDGKDIVVTAQFRGQRVQDTPIAITAVSGAALEARAQTSITDIGNFAPNVNIQPAYSSFGSSINAFIRGVGQNDSNFALEPGVGLYIDDIYYGATFGAVFDLTDLERVEVLRGPQGTLAGKNSLGGAVKLYSQKPDGSGDGYAEATVGSYRRIDLRAGFDLKLADDLFMRVSGVSKHRKGFVDRLDYGCVNPGEGIAASPRDGASCKIGTEGDQNLNAVRLALRYAPAGRLELNLIGDYVEDTSSSVAAKLLYADNPNIRSYVAGDPAGGVPFDSRFMTGSKSYTIYNSYSNGGNYTTVFGTPYQVVPGGFTTEPRNEVKSWGIAGTIDYDLGGGFRAKSITGYRKADGYSTTDLDGSPLDLGLNAGSFGYDQFTQELRLSAQLHDLADITVGGFYYDSSSYIRQRVEFPTVLLDFLTDDPISSTSKSLFGHAEFHLGPKLNLIGGLRYTKDRKTYQFSRRNADGSAISGVPLTTNFTVAGLDGLSSTFEGDRVDYRLGVNFRFSDALMTYAQVSTGFKGGGVNPRPYNAAQARSFGPETLTTYEAGFKSDFLGRRARLNGAVFLNKYNDIQLSLLACPDVPCALPANAGDADVLGFELEGNLEPVDGLTFAGTVGYLDFDYRRVDAATGISRDAVAPFVSRWTASGSVEYAHDLGRGRITPRIDWSYYTRFFFNADNGIGSDVPGRSLFNARLTYETADRDWSLSAGVTNIFDKFYYVGKNTNIVGYGVNQGILGRPREFSVTLKRKF</sequence>
<evidence type="ECO:0000256" key="11">
    <source>
        <dbReference type="PROSITE-ProRule" id="PRU01360"/>
    </source>
</evidence>
<gene>
    <name evidence="16" type="ORF">DI544_11080</name>
</gene>
<reference evidence="16 17" key="1">
    <citation type="submission" date="2017-08" db="EMBL/GenBank/DDBJ databases">
        <title>Infants hospitalized years apart are colonized by the same room-sourced microbial strains.</title>
        <authorList>
            <person name="Brooks B."/>
            <person name="Olm M.R."/>
            <person name="Firek B.A."/>
            <person name="Baker R."/>
            <person name="Thomas B.C."/>
            <person name="Morowitz M.J."/>
            <person name="Banfield J.F."/>
        </authorList>
    </citation>
    <scope>NUCLEOTIDE SEQUENCE [LARGE SCALE GENOMIC DNA]</scope>
    <source>
        <strain evidence="16">S2_005_001_R1_22</strain>
    </source>
</reference>
<dbReference type="Pfam" id="PF07715">
    <property type="entry name" value="Plug"/>
    <property type="match status" value="1"/>
</dbReference>
<dbReference type="InterPro" id="IPR039426">
    <property type="entry name" value="TonB-dep_rcpt-like"/>
</dbReference>
<keyword evidence="13" id="KW-0732">Signal</keyword>
<dbReference type="PROSITE" id="PS52016">
    <property type="entry name" value="TONB_DEPENDENT_REC_3"/>
    <property type="match status" value="1"/>
</dbReference>
<name>A0A2W5P1I5_9SPHN</name>
<dbReference type="PANTHER" id="PTHR32552:SF81">
    <property type="entry name" value="TONB-DEPENDENT OUTER MEMBRANE RECEPTOR"/>
    <property type="match status" value="1"/>
</dbReference>
<keyword evidence="2 11" id="KW-0813">Transport</keyword>
<feature type="signal peptide" evidence="13">
    <location>
        <begin position="1"/>
        <end position="37"/>
    </location>
</feature>
<dbReference type="Proteomes" id="UP000249229">
    <property type="component" value="Unassembled WGS sequence"/>
</dbReference>
<dbReference type="SUPFAM" id="SSF56935">
    <property type="entry name" value="Porins"/>
    <property type="match status" value="1"/>
</dbReference>
<evidence type="ECO:0000313" key="17">
    <source>
        <dbReference type="Proteomes" id="UP000249229"/>
    </source>
</evidence>
<evidence type="ECO:0000256" key="1">
    <source>
        <dbReference type="ARBA" id="ARBA00004571"/>
    </source>
</evidence>
<dbReference type="GO" id="GO:0006826">
    <property type="term" value="P:iron ion transport"/>
    <property type="evidence" value="ECO:0007669"/>
    <property type="project" value="UniProtKB-KW"/>
</dbReference>
<accession>A0A2W5P1I5</accession>
<evidence type="ECO:0000259" key="15">
    <source>
        <dbReference type="Pfam" id="PF07715"/>
    </source>
</evidence>
<keyword evidence="4" id="KW-0410">Iron transport</keyword>
<keyword evidence="7" id="KW-0406">Ion transport</keyword>
<proteinExistence type="inferred from homology"/>
<evidence type="ECO:0000256" key="2">
    <source>
        <dbReference type="ARBA" id="ARBA00022448"/>
    </source>
</evidence>
<dbReference type="InterPro" id="IPR000531">
    <property type="entry name" value="Beta-barrel_TonB"/>
</dbReference>
<dbReference type="InterPro" id="IPR036942">
    <property type="entry name" value="Beta-barrel_TonB_sf"/>
</dbReference>
<feature type="domain" description="TonB-dependent receptor plug" evidence="15">
    <location>
        <begin position="82"/>
        <end position="192"/>
    </location>
</feature>
<protein>
    <submittedName>
        <fullName evidence="16">TonB-dependent receptor</fullName>
    </submittedName>
</protein>
<keyword evidence="10 11" id="KW-0998">Cell outer membrane</keyword>
<keyword evidence="3 11" id="KW-1134">Transmembrane beta strand</keyword>
<evidence type="ECO:0000256" key="5">
    <source>
        <dbReference type="ARBA" id="ARBA00022692"/>
    </source>
</evidence>
<evidence type="ECO:0000256" key="3">
    <source>
        <dbReference type="ARBA" id="ARBA00022452"/>
    </source>
</evidence>
<evidence type="ECO:0000256" key="10">
    <source>
        <dbReference type="ARBA" id="ARBA00023237"/>
    </source>
</evidence>
<dbReference type="GO" id="GO:0009279">
    <property type="term" value="C:cell outer membrane"/>
    <property type="evidence" value="ECO:0007669"/>
    <property type="project" value="UniProtKB-SubCell"/>
</dbReference>
<evidence type="ECO:0000256" key="7">
    <source>
        <dbReference type="ARBA" id="ARBA00023065"/>
    </source>
</evidence>
<comment type="caution">
    <text evidence="16">The sequence shown here is derived from an EMBL/GenBank/DDBJ whole genome shotgun (WGS) entry which is preliminary data.</text>
</comment>
<dbReference type="Gene3D" id="2.40.170.20">
    <property type="entry name" value="TonB-dependent receptor, beta-barrel domain"/>
    <property type="match status" value="1"/>
</dbReference>
<keyword evidence="9 11" id="KW-0472">Membrane</keyword>
<keyword evidence="16" id="KW-0675">Receptor</keyword>
<organism evidence="16 17">
    <name type="scientific">Sphingomonas taxi</name>
    <dbReference type="NCBI Taxonomy" id="1549858"/>
    <lineage>
        <taxon>Bacteria</taxon>
        <taxon>Pseudomonadati</taxon>
        <taxon>Pseudomonadota</taxon>
        <taxon>Alphaproteobacteria</taxon>
        <taxon>Sphingomonadales</taxon>
        <taxon>Sphingomonadaceae</taxon>
        <taxon>Sphingomonas</taxon>
    </lineage>
</organism>
<evidence type="ECO:0000313" key="16">
    <source>
        <dbReference type="EMBL" id="PZQ59662.1"/>
    </source>
</evidence>
<dbReference type="AlphaFoldDB" id="A0A2W5P1I5"/>
<dbReference type="PANTHER" id="PTHR32552">
    <property type="entry name" value="FERRICHROME IRON RECEPTOR-RELATED"/>
    <property type="match status" value="1"/>
</dbReference>
<keyword evidence="8 12" id="KW-0798">TonB box</keyword>
<evidence type="ECO:0000256" key="9">
    <source>
        <dbReference type="ARBA" id="ARBA00023136"/>
    </source>
</evidence>
<keyword evidence="6" id="KW-0408">Iron</keyword>
<dbReference type="Pfam" id="PF00593">
    <property type="entry name" value="TonB_dep_Rec_b-barrel"/>
    <property type="match status" value="1"/>
</dbReference>
<evidence type="ECO:0000256" key="12">
    <source>
        <dbReference type="RuleBase" id="RU003357"/>
    </source>
</evidence>
<keyword evidence="5 11" id="KW-0812">Transmembrane</keyword>
<evidence type="ECO:0000256" key="8">
    <source>
        <dbReference type="ARBA" id="ARBA00023077"/>
    </source>
</evidence>
<evidence type="ECO:0000256" key="4">
    <source>
        <dbReference type="ARBA" id="ARBA00022496"/>
    </source>
</evidence>